<dbReference type="EMBL" id="JASHIF010000009">
    <property type="protein sequence ID" value="MDI9859905.1"/>
    <property type="molecule type" value="Genomic_DNA"/>
</dbReference>
<reference evidence="1 2" key="1">
    <citation type="submission" date="2023-05" db="EMBL/GenBank/DDBJ databases">
        <title>Novel species of genus Flectobacillus isolated from stream in China.</title>
        <authorList>
            <person name="Lu H."/>
        </authorList>
    </citation>
    <scope>NUCLEOTIDE SEQUENCE [LARGE SCALE GENOMIC DNA]</scope>
    <source>
        <strain evidence="1 2">KCTC 42575</strain>
    </source>
</reference>
<dbReference type="Gene3D" id="1.10.575.10">
    <property type="entry name" value="P1 Nuclease"/>
    <property type="match status" value="1"/>
</dbReference>
<keyword evidence="2" id="KW-1185">Reference proteome</keyword>
<protein>
    <submittedName>
        <fullName evidence="1">Zinc dependent phospholipase C family protein</fullName>
    </submittedName>
</protein>
<accession>A0ABT6Y8M0</accession>
<dbReference type="RefSeq" id="WP_283344762.1">
    <property type="nucleotide sequence ID" value="NZ_JASHIF010000009.1"/>
</dbReference>
<dbReference type="Proteomes" id="UP001236507">
    <property type="component" value="Unassembled WGS sequence"/>
</dbReference>
<gene>
    <name evidence="1" type="ORF">QM524_11855</name>
</gene>
<dbReference type="InterPro" id="IPR008947">
    <property type="entry name" value="PLipase_C/P1_nuclease_dom_sf"/>
</dbReference>
<comment type="caution">
    <text evidence="1">The sequence shown here is derived from an EMBL/GenBank/DDBJ whole genome shotgun (WGS) entry which is preliminary data.</text>
</comment>
<evidence type="ECO:0000313" key="1">
    <source>
        <dbReference type="EMBL" id="MDI9859905.1"/>
    </source>
</evidence>
<proteinExistence type="predicted"/>
<dbReference type="CDD" id="cd10981">
    <property type="entry name" value="ZnPC_S1P1"/>
    <property type="match status" value="1"/>
</dbReference>
<name>A0ABT6Y8M0_9BACT</name>
<evidence type="ECO:0000313" key="2">
    <source>
        <dbReference type="Proteomes" id="UP001236507"/>
    </source>
</evidence>
<dbReference type="SUPFAM" id="SSF48537">
    <property type="entry name" value="Phospholipase C/P1 nuclease"/>
    <property type="match status" value="1"/>
</dbReference>
<organism evidence="1 2">
    <name type="scientific">Flectobacillus roseus</name>
    <dbReference type="NCBI Taxonomy" id="502259"/>
    <lineage>
        <taxon>Bacteria</taxon>
        <taxon>Pseudomonadati</taxon>
        <taxon>Bacteroidota</taxon>
        <taxon>Cytophagia</taxon>
        <taxon>Cytophagales</taxon>
        <taxon>Flectobacillaceae</taxon>
        <taxon>Flectobacillus</taxon>
    </lineage>
</organism>
<sequence length="330" mass="38243">MKKLFITSSAIVLLLALGSWGFLVHRTIHQISIYSLPKPLQLFFGSEMDYLVYNSVRPDVRRKDDPKEETKHFIDGDAPVFGKEGLDNIPHKWEDAVKKYSEDTLRKYGTVPWEVLWLKDKLTNAFKNKQKDSILYYAADMGHYISDAHVPLHTSYNYDGQLTNQKGLHSLWESTVPELHLDSYNLYQKHKAHYLKNPEAEIWKVAQKSSEMLKAVFEEEIKASEGFTEAQKFKRSERFGQMRKNYTPEFAKAYAKRLGNSVNERLLESSQCVADFWYTCWVDAGCPDLSDITKNMDATKQKIKTESKAWKKNELLKNGLLQSRKATPEN</sequence>